<keyword evidence="4 9" id="KW-0472">Membrane</keyword>
<dbReference type="PROSITE" id="PS00455">
    <property type="entry name" value="AMP_BINDING"/>
    <property type="match status" value="1"/>
</dbReference>
<evidence type="ECO:0000259" key="11">
    <source>
        <dbReference type="Pfam" id="PF13193"/>
    </source>
</evidence>
<keyword evidence="3" id="KW-0436">Ligase</keyword>
<organism evidence="12 13">
    <name type="scientific">Microvirga terrae</name>
    <dbReference type="NCBI Taxonomy" id="2740529"/>
    <lineage>
        <taxon>Bacteria</taxon>
        <taxon>Pseudomonadati</taxon>
        <taxon>Pseudomonadota</taxon>
        <taxon>Alphaproteobacteria</taxon>
        <taxon>Hyphomicrobiales</taxon>
        <taxon>Methylobacteriaceae</taxon>
        <taxon>Microvirga</taxon>
    </lineage>
</organism>
<evidence type="ECO:0000256" key="6">
    <source>
        <dbReference type="ARBA" id="ARBA00039545"/>
    </source>
</evidence>
<keyword evidence="13" id="KW-1185">Reference proteome</keyword>
<name>A0ABY5S1I5_9HYPH</name>
<dbReference type="Pfam" id="PF13193">
    <property type="entry name" value="AMP-binding_C"/>
    <property type="match status" value="1"/>
</dbReference>
<dbReference type="PANTHER" id="PTHR43767:SF8">
    <property type="entry name" value="LONG-CHAIN-FATTY-ACID--COA LIGASE"/>
    <property type="match status" value="1"/>
</dbReference>
<keyword evidence="9" id="KW-1133">Transmembrane helix</keyword>
<dbReference type="Gene3D" id="3.40.50.12780">
    <property type="entry name" value="N-terminal domain of ligase-like"/>
    <property type="match status" value="1"/>
</dbReference>
<dbReference type="InterPro" id="IPR045851">
    <property type="entry name" value="AMP-bd_C_sf"/>
</dbReference>
<accession>A0ABY5S1I5</accession>
<dbReference type="RefSeq" id="WP_173945646.1">
    <property type="nucleotide sequence ID" value="NZ_CP102845.1"/>
</dbReference>
<dbReference type="CDD" id="cd05936">
    <property type="entry name" value="FC-FACS_FadD_like"/>
    <property type="match status" value="1"/>
</dbReference>
<dbReference type="PANTHER" id="PTHR43767">
    <property type="entry name" value="LONG-CHAIN-FATTY-ACID--COA LIGASE"/>
    <property type="match status" value="1"/>
</dbReference>
<proteinExistence type="predicted"/>
<dbReference type="EC" id="6.2.1.3" evidence="5"/>
<feature type="transmembrane region" description="Helical" evidence="9">
    <location>
        <begin position="103"/>
        <end position="126"/>
    </location>
</feature>
<dbReference type="InterPro" id="IPR020845">
    <property type="entry name" value="AMP-binding_CS"/>
</dbReference>
<evidence type="ECO:0000259" key="10">
    <source>
        <dbReference type="Pfam" id="PF00501"/>
    </source>
</evidence>
<dbReference type="InterPro" id="IPR050237">
    <property type="entry name" value="ATP-dep_AMP-bd_enzyme"/>
</dbReference>
<gene>
    <name evidence="12" type="ORF">HPT29_006855</name>
</gene>
<comment type="subcellular location">
    <subcellularLocation>
        <location evidence="1">Membrane</location>
        <topology evidence="1">Peripheral membrane protein</topology>
    </subcellularLocation>
</comment>
<evidence type="ECO:0000256" key="9">
    <source>
        <dbReference type="SAM" id="Phobius"/>
    </source>
</evidence>
<dbReference type="InterPro" id="IPR042099">
    <property type="entry name" value="ANL_N_sf"/>
</dbReference>
<protein>
    <recommendedName>
        <fullName evidence="6">Long-chain-fatty-acid--CoA ligase</fullName>
        <ecNumber evidence="5">6.2.1.3</ecNumber>
    </recommendedName>
    <alternativeName>
        <fullName evidence="7">Long-chain acyl-CoA synthetase</fullName>
    </alternativeName>
</protein>
<evidence type="ECO:0000256" key="7">
    <source>
        <dbReference type="ARBA" id="ARBA00042773"/>
    </source>
</evidence>
<evidence type="ECO:0000256" key="1">
    <source>
        <dbReference type="ARBA" id="ARBA00004170"/>
    </source>
</evidence>
<feature type="region of interest" description="Disordered" evidence="8">
    <location>
        <begin position="1"/>
        <end position="20"/>
    </location>
</feature>
<reference evidence="12" key="1">
    <citation type="submission" date="2022-08" db="EMBL/GenBank/DDBJ databases">
        <title>Microvirga terrae sp. nov., isolated from soil.</title>
        <authorList>
            <person name="Kim K.H."/>
            <person name="Seo Y.L."/>
            <person name="Kim J.M."/>
            <person name="Lee J.K."/>
            <person name="Han D.M."/>
            <person name="Jeon C.O."/>
        </authorList>
    </citation>
    <scope>NUCLEOTIDE SEQUENCE</scope>
    <source>
        <strain evidence="12">R24</strain>
    </source>
</reference>
<keyword evidence="9" id="KW-0812">Transmembrane</keyword>
<evidence type="ECO:0000313" key="12">
    <source>
        <dbReference type="EMBL" id="UVF21922.1"/>
    </source>
</evidence>
<sequence>MNATTPAPATAGASDSSSSAARPWLASYPAQVPKTIDEARVGTLNEMFLRAVADYPNRAAVESFGTRITYAALGRQADAVASWLQGQGLKKGDRVAIMLPNVMAFPAILFGVLLAGGTVVNVNPLYTPRELTYQLKDSGARFLFVLENFAATVEESLPDLALDRVVLVTPGDLLGLKGAIVNLVSRHVKKAVKPFSLPRAVAFKAVAAEGARQKAQAVPVSPDDIAFLQYTGGTTGVAKGATLLHRNVAANVLQCEAWMRPFFGDREDHVMVTALPLYHIFALTVCAMLMTRIGGCQLLIANPRDIPGFVKTLQKSRITLMSGLNTLYNALANAPGIEKVDFSQMVFAVSGGMATQEAVAKKWKEVTGQPIVEGYGLSETSPVVCANRLDIEAFTGTIGYPLPSTDVSVRANDGSILPPGERGELCVKGPQVMAGYWQRPDETAKVMTPDGWFRTGDVAVILPDGQVKIVDRMKDMVLVSGFNVYPNEVEDVIVKHPGVMEAAVIGLPDEHSGEVVVAYVVRRDEALTVDELRQFCRENLTGYKVPRRIEFRQTLPKTNVGKVLRRALKEEVEQSHAR</sequence>
<evidence type="ECO:0000256" key="3">
    <source>
        <dbReference type="ARBA" id="ARBA00022598"/>
    </source>
</evidence>
<dbReference type="InterPro" id="IPR000873">
    <property type="entry name" value="AMP-dep_synth/lig_dom"/>
</dbReference>
<dbReference type="EMBL" id="CP102845">
    <property type="protein sequence ID" value="UVF21922.1"/>
    <property type="molecule type" value="Genomic_DNA"/>
</dbReference>
<dbReference type="Proteomes" id="UP001017257">
    <property type="component" value="Chromosome"/>
</dbReference>
<evidence type="ECO:0000256" key="5">
    <source>
        <dbReference type="ARBA" id="ARBA00026121"/>
    </source>
</evidence>
<evidence type="ECO:0000256" key="8">
    <source>
        <dbReference type="SAM" id="MobiDB-lite"/>
    </source>
</evidence>
<dbReference type="SUPFAM" id="SSF56801">
    <property type="entry name" value="Acetyl-CoA synthetase-like"/>
    <property type="match status" value="1"/>
</dbReference>
<dbReference type="Pfam" id="PF00501">
    <property type="entry name" value="AMP-binding"/>
    <property type="match status" value="1"/>
</dbReference>
<evidence type="ECO:0000313" key="13">
    <source>
        <dbReference type="Proteomes" id="UP001017257"/>
    </source>
</evidence>
<evidence type="ECO:0000256" key="4">
    <source>
        <dbReference type="ARBA" id="ARBA00023136"/>
    </source>
</evidence>
<dbReference type="Gene3D" id="3.30.300.30">
    <property type="match status" value="1"/>
</dbReference>
<comment type="pathway">
    <text evidence="2">Lipid metabolism; fatty acid beta-oxidation.</text>
</comment>
<evidence type="ECO:0000256" key="2">
    <source>
        <dbReference type="ARBA" id="ARBA00005005"/>
    </source>
</evidence>
<dbReference type="InterPro" id="IPR025110">
    <property type="entry name" value="AMP-bd_C"/>
</dbReference>
<feature type="domain" description="AMP-dependent synthetase/ligase" evidence="10">
    <location>
        <begin position="50"/>
        <end position="437"/>
    </location>
</feature>
<feature type="domain" description="AMP-binding enzyme C-terminal" evidence="11">
    <location>
        <begin position="488"/>
        <end position="562"/>
    </location>
</feature>